<evidence type="ECO:0008006" key="5">
    <source>
        <dbReference type="Google" id="ProtNLM"/>
    </source>
</evidence>
<keyword evidence="2" id="KW-1133">Transmembrane helix</keyword>
<feature type="transmembrane region" description="Helical" evidence="2">
    <location>
        <begin position="183"/>
        <end position="205"/>
    </location>
</feature>
<sequence>MSMYDPQEWERYLNIVAGGIYSSVVFAMTVTGLQIFMSFYGLYLFLESPKEARKGRLPYVLVSFAILGCSLISSTMDASTTFKLLYQHPSAEPRSLLQILGEIEHGPVRITSGVFFALMILAGDAVLVRYLPLHPRTLSLPNPILTPNSPPHAATELYRTIVRIKLSINPSAPMHDFAHIVNAVYLVFTVSCNVLTTVLIAYRLLRAHRQLSAALPNRDMRVYKSIVGILVQSAAPLAVSGLAYAVTEVILVALRNIGPEHLPLYNRVLIASWVLGRLYDASAALAPQMIIFLVTSGRSGTKREEITAPASRSHAFSQPLRFNNGPAQDSFMTSNVMSSNGDGYGSSEKKSEGSDVEIGKEKTNHDSGLSEALKDV</sequence>
<accession>A8NL60</accession>
<feature type="transmembrane region" description="Helical" evidence="2">
    <location>
        <begin position="226"/>
        <end position="254"/>
    </location>
</feature>
<dbReference type="InParanoid" id="A8NL60"/>
<keyword evidence="2" id="KW-0472">Membrane</keyword>
<feature type="transmembrane region" description="Helical" evidence="2">
    <location>
        <begin position="20"/>
        <end position="45"/>
    </location>
</feature>
<dbReference type="HOGENOM" id="CLU_044614_4_0_1"/>
<dbReference type="AlphaFoldDB" id="A8NL60"/>
<feature type="compositionally biased region" description="Polar residues" evidence="1">
    <location>
        <begin position="331"/>
        <end position="340"/>
    </location>
</feature>
<protein>
    <recommendedName>
        <fullName evidence="5">G protein-coupled receptor</fullName>
    </recommendedName>
</protein>
<comment type="caution">
    <text evidence="3">The sequence shown here is derived from an EMBL/GenBank/DDBJ whole genome shotgun (WGS) entry which is preliminary data.</text>
</comment>
<reference evidence="3 4" key="1">
    <citation type="journal article" date="2010" name="Proc. Natl. Acad. Sci. U.S.A.">
        <title>Insights into evolution of multicellular fungi from the assembled chromosomes of the mushroom Coprinopsis cinerea (Coprinus cinereus).</title>
        <authorList>
            <person name="Stajich J.E."/>
            <person name="Wilke S.K."/>
            <person name="Ahren D."/>
            <person name="Au C.H."/>
            <person name="Birren B.W."/>
            <person name="Borodovsky M."/>
            <person name="Burns C."/>
            <person name="Canback B."/>
            <person name="Casselton L.A."/>
            <person name="Cheng C.K."/>
            <person name="Deng J."/>
            <person name="Dietrich F.S."/>
            <person name="Fargo D.C."/>
            <person name="Farman M.L."/>
            <person name="Gathman A.C."/>
            <person name="Goldberg J."/>
            <person name="Guigo R."/>
            <person name="Hoegger P.J."/>
            <person name="Hooker J.B."/>
            <person name="Huggins A."/>
            <person name="James T.Y."/>
            <person name="Kamada T."/>
            <person name="Kilaru S."/>
            <person name="Kodira C."/>
            <person name="Kues U."/>
            <person name="Kupfer D."/>
            <person name="Kwan H.S."/>
            <person name="Lomsadze A."/>
            <person name="Li W."/>
            <person name="Lilly W.W."/>
            <person name="Ma L.J."/>
            <person name="Mackey A.J."/>
            <person name="Manning G."/>
            <person name="Martin F."/>
            <person name="Muraguchi H."/>
            <person name="Natvig D.O."/>
            <person name="Palmerini H."/>
            <person name="Ramesh M.A."/>
            <person name="Rehmeyer C.J."/>
            <person name="Roe B.A."/>
            <person name="Shenoy N."/>
            <person name="Stanke M."/>
            <person name="Ter-Hovhannisyan V."/>
            <person name="Tunlid A."/>
            <person name="Velagapudi R."/>
            <person name="Vision T.J."/>
            <person name="Zeng Q."/>
            <person name="Zolan M.E."/>
            <person name="Pukkila P.J."/>
        </authorList>
    </citation>
    <scope>NUCLEOTIDE SEQUENCE [LARGE SCALE GENOMIC DNA]</scope>
    <source>
        <strain evidence="4">Okayama-7 / 130 / ATCC MYA-4618 / FGSC 9003</strain>
    </source>
</reference>
<keyword evidence="2" id="KW-0812">Transmembrane</keyword>
<evidence type="ECO:0000256" key="2">
    <source>
        <dbReference type="SAM" id="Phobius"/>
    </source>
</evidence>
<proteinExistence type="predicted"/>
<feature type="region of interest" description="Disordered" evidence="1">
    <location>
        <begin position="331"/>
        <end position="376"/>
    </location>
</feature>
<evidence type="ECO:0000313" key="4">
    <source>
        <dbReference type="Proteomes" id="UP000001861"/>
    </source>
</evidence>
<feature type="compositionally biased region" description="Basic and acidic residues" evidence="1">
    <location>
        <begin position="347"/>
        <end position="365"/>
    </location>
</feature>
<keyword evidence="4" id="KW-1185">Reference proteome</keyword>
<dbReference type="VEuPathDB" id="FungiDB:CC1G_10494"/>
<organism evidence="3 4">
    <name type="scientific">Coprinopsis cinerea (strain Okayama-7 / 130 / ATCC MYA-4618 / FGSC 9003)</name>
    <name type="common">Inky cap fungus</name>
    <name type="synonym">Hormographiella aspergillata</name>
    <dbReference type="NCBI Taxonomy" id="240176"/>
    <lineage>
        <taxon>Eukaryota</taxon>
        <taxon>Fungi</taxon>
        <taxon>Dikarya</taxon>
        <taxon>Basidiomycota</taxon>
        <taxon>Agaricomycotina</taxon>
        <taxon>Agaricomycetes</taxon>
        <taxon>Agaricomycetidae</taxon>
        <taxon>Agaricales</taxon>
        <taxon>Agaricineae</taxon>
        <taxon>Psathyrellaceae</taxon>
        <taxon>Coprinopsis</taxon>
    </lineage>
</organism>
<dbReference type="RefSeq" id="XP_001834620.2">
    <property type="nucleotide sequence ID" value="XM_001834568.2"/>
</dbReference>
<feature type="transmembrane region" description="Helical" evidence="2">
    <location>
        <begin position="57"/>
        <end position="76"/>
    </location>
</feature>
<dbReference type="EMBL" id="AACS02000012">
    <property type="protein sequence ID" value="EAU87215.2"/>
    <property type="molecule type" value="Genomic_DNA"/>
</dbReference>
<evidence type="ECO:0000256" key="1">
    <source>
        <dbReference type="SAM" id="MobiDB-lite"/>
    </source>
</evidence>
<dbReference type="KEGG" id="cci:CC1G_10494"/>
<evidence type="ECO:0000313" key="3">
    <source>
        <dbReference type="EMBL" id="EAU87215.2"/>
    </source>
</evidence>
<dbReference type="GeneID" id="6011137"/>
<dbReference type="Proteomes" id="UP000001861">
    <property type="component" value="Unassembled WGS sequence"/>
</dbReference>
<name>A8NL60_COPC7</name>
<gene>
    <name evidence="3" type="ORF">CC1G_10494</name>
</gene>